<accession>A0A2M6P156</accession>
<dbReference type="SUPFAM" id="SSF55826">
    <property type="entry name" value="YbaK/ProRS associated domain"/>
    <property type="match status" value="1"/>
</dbReference>
<feature type="domain" description="YbaK/aminoacyl-tRNA synthetase-associated" evidence="2">
    <location>
        <begin position="33"/>
        <end position="158"/>
    </location>
</feature>
<dbReference type="CDD" id="cd04335">
    <property type="entry name" value="PrdX_deacylase"/>
    <property type="match status" value="1"/>
</dbReference>
<comment type="similarity">
    <text evidence="1">Belongs to the PRORSD1 family.</text>
</comment>
<keyword evidence="3" id="KW-0436">Ligase</keyword>
<organism evidence="3 4">
    <name type="scientific">Candidatus Magasanikbacteria bacterium CG10_big_fil_rev_8_21_14_0_10_38_6</name>
    <dbReference type="NCBI Taxonomy" id="1974647"/>
    <lineage>
        <taxon>Bacteria</taxon>
        <taxon>Candidatus Magasanikiibacteriota</taxon>
    </lineage>
</organism>
<dbReference type="InterPro" id="IPR007214">
    <property type="entry name" value="YbaK/aa-tRNA-synth-assoc-dom"/>
</dbReference>
<name>A0A2M6P156_9BACT</name>
<evidence type="ECO:0000313" key="4">
    <source>
        <dbReference type="Proteomes" id="UP000228528"/>
    </source>
</evidence>
<dbReference type="GO" id="GO:0002161">
    <property type="term" value="F:aminoacyl-tRNA deacylase activity"/>
    <property type="evidence" value="ECO:0007669"/>
    <property type="project" value="InterPro"/>
</dbReference>
<dbReference type="GO" id="GO:0004812">
    <property type="term" value="F:aminoacyl-tRNA ligase activity"/>
    <property type="evidence" value="ECO:0007669"/>
    <property type="project" value="UniProtKB-KW"/>
</dbReference>
<evidence type="ECO:0000256" key="1">
    <source>
        <dbReference type="ARBA" id="ARBA00010201"/>
    </source>
</evidence>
<dbReference type="InterPro" id="IPR040285">
    <property type="entry name" value="ProX/PRXD1"/>
</dbReference>
<dbReference type="PANTHER" id="PTHR31423:SF3">
    <property type="entry name" value="PROLYL-TRNA SYNTHETASE ASSOCIATED DOMAIN-CONTAINING PROTEIN 1-RELATED"/>
    <property type="match status" value="1"/>
</dbReference>
<dbReference type="Proteomes" id="UP000228528">
    <property type="component" value="Unassembled WGS sequence"/>
</dbReference>
<sequence length="171" mass="19327">MYFVQNTDIQTQHMNSVEQYLEDNHISYIMHEHPAVYTCEEAETHCGNIPGLACKNLLLKDQKGKRYVLVVLPATKRADIKKISETIGEKKMSFASAEAVKEKLGLEPGSVSPFGLLNDPHHEIELCIDQDVSNAEIVSFHPNRNTASIELTGDMFKKFLQTLPHNIYQIT</sequence>
<dbReference type="EMBL" id="PFBW01000109">
    <property type="protein sequence ID" value="PIR77434.1"/>
    <property type="molecule type" value="Genomic_DNA"/>
</dbReference>
<dbReference type="InterPro" id="IPR036754">
    <property type="entry name" value="YbaK/aa-tRNA-synt-asso_dom_sf"/>
</dbReference>
<dbReference type="AlphaFoldDB" id="A0A2M6P156"/>
<evidence type="ECO:0000259" key="2">
    <source>
        <dbReference type="Pfam" id="PF04073"/>
    </source>
</evidence>
<dbReference type="FunFam" id="3.90.960.10:FF:000005">
    <property type="entry name" value="Putative prolyl-tRNA synthetase"/>
    <property type="match status" value="1"/>
</dbReference>
<comment type="caution">
    <text evidence="3">The sequence shown here is derived from an EMBL/GenBank/DDBJ whole genome shotgun (WGS) entry which is preliminary data.</text>
</comment>
<gene>
    <name evidence="3" type="ORF">COU30_02535</name>
</gene>
<dbReference type="Pfam" id="PF04073">
    <property type="entry name" value="tRNA_edit"/>
    <property type="match status" value="1"/>
</dbReference>
<dbReference type="Gene3D" id="3.90.960.10">
    <property type="entry name" value="YbaK/aminoacyl-tRNA synthetase-associated domain"/>
    <property type="match status" value="1"/>
</dbReference>
<keyword evidence="3" id="KW-0030">Aminoacyl-tRNA synthetase</keyword>
<evidence type="ECO:0000313" key="3">
    <source>
        <dbReference type="EMBL" id="PIR77434.1"/>
    </source>
</evidence>
<protein>
    <submittedName>
        <fullName evidence="3">Prolyl-tRNA synthetase associated domain-containing protein</fullName>
    </submittedName>
</protein>
<dbReference type="PANTHER" id="PTHR31423">
    <property type="entry name" value="YBAK DOMAIN-CONTAINING PROTEIN"/>
    <property type="match status" value="1"/>
</dbReference>
<reference evidence="4" key="1">
    <citation type="submission" date="2017-09" db="EMBL/GenBank/DDBJ databases">
        <title>Depth-based differentiation of microbial function through sediment-hosted aquifers and enrichment of novel symbionts in the deep terrestrial subsurface.</title>
        <authorList>
            <person name="Probst A.J."/>
            <person name="Ladd B."/>
            <person name="Jarett J.K."/>
            <person name="Geller-Mcgrath D.E."/>
            <person name="Sieber C.M.K."/>
            <person name="Emerson J.B."/>
            <person name="Anantharaman K."/>
            <person name="Thomas B.C."/>
            <person name="Malmstrom R."/>
            <person name="Stieglmeier M."/>
            <person name="Klingl A."/>
            <person name="Woyke T."/>
            <person name="Ryan C.M."/>
            <person name="Banfield J.F."/>
        </authorList>
    </citation>
    <scope>NUCLEOTIDE SEQUENCE [LARGE SCALE GENOMIC DNA]</scope>
</reference>
<proteinExistence type="inferred from homology"/>